<keyword evidence="1" id="KW-0614">Plasmid</keyword>
<dbReference type="Proteomes" id="UP000075229">
    <property type="component" value="Plasmid Unnamed"/>
</dbReference>
<reference evidence="1 2" key="1">
    <citation type="submission" date="2016-03" db="EMBL/GenBank/DDBJ databases">
        <title>Borrelia hermsii Genome sequencing and assembly.</title>
        <authorList>
            <person name="Bontemps-Gallo S."/>
            <person name="Stewart S."/>
        </authorList>
    </citation>
    <scope>NUCLEOTIDE SEQUENCE [LARGE SCALE GENOMIC DNA]</scope>
    <source>
        <strain evidence="1 2">DAH-2E7</strain>
        <plasmid evidence="2">lp32-1 sequence</plasmid>
    </source>
</reference>
<organism evidence="1 2">
    <name type="scientific">Borrelia hermsii</name>
    <dbReference type="NCBI Taxonomy" id="140"/>
    <lineage>
        <taxon>Bacteria</taxon>
        <taxon>Pseudomonadati</taxon>
        <taxon>Spirochaetota</taxon>
        <taxon>Spirochaetia</taxon>
        <taxon>Spirochaetales</taxon>
        <taxon>Borreliaceae</taxon>
        <taxon>Borrelia</taxon>
    </lineage>
</organism>
<evidence type="ECO:0000313" key="2">
    <source>
        <dbReference type="Proteomes" id="UP000075229"/>
    </source>
</evidence>
<dbReference type="EMBL" id="CP014812">
    <property type="protein sequence ID" value="AMR76085.1"/>
    <property type="molecule type" value="Genomic_DNA"/>
</dbReference>
<dbReference type="AlphaFoldDB" id="A0AAN0X6N2"/>
<evidence type="ECO:0000313" key="1">
    <source>
        <dbReference type="EMBL" id="AMR76085.1"/>
    </source>
</evidence>
<name>A0AAN0X6N2_BORHE</name>
<gene>
    <name evidence="1" type="ORF">A0V01_05635</name>
</gene>
<evidence type="ECO:0008006" key="3">
    <source>
        <dbReference type="Google" id="ProtNLM"/>
    </source>
</evidence>
<proteinExistence type="predicted"/>
<protein>
    <recommendedName>
        <fullName evidence="3">Variable large protein</fullName>
    </recommendedName>
</protein>
<accession>A0AAN0X6N2</accession>
<sequence length="74" mass="7905">MLLTLLWGGAAGDVTNPIKGIKAIVDVILKEGKAVVSVVPKDAVVAGAIAFNELRVVLLILNLMMLCLHLKERQ</sequence>
<geneLocation type="plasmid" evidence="2">
    <name>lp32-1 sequence</name>
</geneLocation>